<sequence length="191" mass="20313">MDAEPRRDVAGRVLVSDRTPAVRIEVAAGFAHLGRLRFVLADVARVEAFVFAAGGDRGGRLLVVQFEGYLADNDHVYDYPLAEPVVLGGRPFLTDAAVVALEPPPRPTSDIGRVLDLVRARGYALPVRAAVRRFVHLPDAARRDELMINYAEGIGDEADAAPTAAAVLERALASFAVRFPNGSGAGAGTRA</sequence>
<organism evidence="1">
    <name type="scientific">uncultured Thermomicrobiales bacterium</name>
    <dbReference type="NCBI Taxonomy" id="1645740"/>
    <lineage>
        <taxon>Bacteria</taxon>
        <taxon>Pseudomonadati</taxon>
        <taxon>Thermomicrobiota</taxon>
        <taxon>Thermomicrobia</taxon>
        <taxon>Thermomicrobiales</taxon>
        <taxon>environmental samples</taxon>
    </lineage>
</organism>
<dbReference type="AlphaFoldDB" id="A0A6J4U3T6"/>
<reference evidence="1" key="1">
    <citation type="submission" date="2020-02" db="EMBL/GenBank/DDBJ databases">
        <authorList>
            <person name="Meier V. D."/>
        </authorList>
    </citation>
    <scope>NUCLEOTIDE SEQUENCE</scope>
    <source>
        <strain evidence="1">AVDCRST_MAG73</strain>
    </source>
</reference>
<protein>
    <submittedName>
        <fullName evidence="1">Uncharacterized protein</fullName>
    </submittedName>
</protein>
<proteinExistence type="predicted"/>
<evidence type="ECO:0000313" key="1">
    <source>
        <dbReference type="EMBL" id="CAA9539669.1"/>
    </source>
</evidence>
<dbReference type="EMBL" id="CADCWE010000111">
    <property type="protein sequence ID" value="CAA9539669.1"/>
    <property type="molecule type" value="Genomic_DNA"/>
</dbReference>
<accession>A0A6J4U3T6</accession>
<gene>
    <name evidence="1" type="ORF">AVDCRST_MAG73-1791</name>
</gene>
<name>A0A6J4U3T6_9BACT</name>